<dbReference type="Pfam" id="PF04063">
    <property type="entry name" value="DUF383"/>
    <property type="match status" value="1"/>
</dbReference>
<feature type="domain" description="Protein HGH1 N-terminal" evidence="3">
    <location>
        <begin position="98"/>
        <end position="278"/>
    </location>
</feature>
<evidence type="ECO:0000313" key="5">
    <source>
        <dbReference type="EMBL" id="RNA18368.1"/>
    </source>
</evidence>
<dbReference type="Gene3D" id="1.25.10.10">
    <property type="entry name" value="Leucine-rich Repeat Variant"/>
    <property type="match status" value="1"/>
</dbReference>
<organism evidence="5 6">
    <name type="scientific">Brachionus plicatilis</name>
    <name type="common">Marine rotifer</name>
    <name type="synonym">Brachionus muelleri</name>
    <dbReference type="NCBI Taxonomy" id="10195"/>
    <lineage>
        <taxon>Eukaryota</taxon>
        <taxon>Metazoa</taxon>
        <taxon>Spiralia</taxon>
        <taxon>Gnathifera</taxon>
        <taxon>Rotifera</taxon>
        <taxon>Eurotatoria</taxon>
        <taxon>Monogononta</taxon>
        <taxon>Pseudotrocha</taxon>
        <taxon>Ploima</taxon>
        <taxon>Brachionidae</taxon>
        <taxon>Brachionus</taxon>
    </lineage>
</organism>
<dbReference type="PANTHER" id="PTHR13387:SF9">
    <property type="entry name" value="PROTEIN HGH1 HOMOLOG"/>
    <property type="match status" value="1"/>
</dbReference>
<dbReference type="OrthoDB" id="338814at2759"/>
<sequence>MESVNELIDFLDVNTRLDIKTLALHHVLSLTGSFESRKLLLSNPKCLSCLIQLAFGKEEQKSINKDAFFSLINLSADEIDAGQMMHQNSNLVQMLLDYILDEKSQFADTACAILSNLSRGKKNSQIIFDKYFTDSNNNSEKNAAVSLAKLLQVFCTEKFNITNNLDYLGPFICNLTQLESVRNSILNDLLIIQRLIPYTTYNRSIIRRGGLIGAIKNCCFNYDYHQQLLLSPDIDILSRLLLPLAGPEEFEPEEMEKLPDDLQYLPPDKEREVDPDVRTMLLETIMMVLCSRKECRDYIKEKNAYVILRELHKWETDDKAKETCEKLVQILIADEPEREYENLHQVPVPGDLAQKFYEFETKELEKNFQ</sequence>
<keyword evidence="6" id="KW-1185">Reference proteome</keyword>
<dbReference type="STRING" id="10195.A0A3M7R552"/>
<dbReference type="PANTHER" id="PTHR13387">
    <property type="entry name" value="PROTEIN HGH1 HOMOLOG"/>
    <property type="match status" value="1"/>
</dbReference>
<dbReference type="Pfam" id="PF04064">
    <property type="entry name" value="DUF384"/>
    <property type="match status" value="1"/>
</dbReference>
<evidence type="ECO:0000256" key="2">
    <source>
        <dbReference type="ARBA" id="ARBA00014076"/>
    </source>
</evidence>
<dbReference type="InterPro" id="IPR039717">
    <property type="entry name" value="Hgh1"/>
</dbReference>
<proteinExistence type="inferred from homology"/>
<dbReference type="InterPro" id="IPR007205">
    <property type="entry name" value="Protein_HGH1_N"/>
</dbReference>
<dbReference type="AlphaFoldDB" id="A0A3M7R552"/>
<dbReference type="Proteomes" id="UP000276133">
    <property type="component" value="Unassembled WGS sequence"/>
</dbReference>
<comment type="caution">
    <text evidence="5">The sequence shown here is derived from an EMBL/GenBank/DDBJ whole genome shotgun (WGS) entry which is preliminary data.</text>
</comment>
<dbReference type="EMBL" id="REGN01004252">
    <property type="protein sequence ID" value="RNA18368.1"/>
    <property type="molecule type" value="Genomic_DNA"/>
</dbReference>
<gene>
    <name evidence="5" type="ORF">BpHYR1_005346</name>
</gene>
<dbReference type="InterPro" id="IPR011989">
    <property type="entry name" value="ARM-like"/>
</dbReference>
<comment type="similarity">
    <text evidence="1">Belongs to the HGH1 family.</text>
</comment>
<evidence type="ECO:0000313" key="6">
    <source>
        <dbReference type="Proteomes" id="UP000276133"/>
    </source>
</evidence>
<protein>
    <recommendedName>
        <fullName evidence="2">Protein HGH1 homolog</fullName>
    </recommendedName>
</protein>
<evidence type="ECO:0000256" key="1">
    <source>
        <dbReference type="ARBA" id="ARBA00006712"/>
    </source>
</evidence>
<evidence type="ECO:0000259" key="3">
    <source>
        <dbReference type="Pfam" id="PF04063"/>
    </source>
</evidence>
<evidence type="ECO:0000259" key="4">
    <source>
        <dbReference type="Pfam" id="PF04064"/>
    </source>
</evidence>
<dbReference type="SUPFAM" id="SSF48371">
    <property type="entry name" value="ARM repeat"/>
    <property type="match status" value="1"/>
</dbReference>
<dbReference type="InterPro" id="IPR007206">
    <property type="entry name" value="Protein_HGH1_C"/>
</dbReference>
<feature type="domain" description="Protein HGH1 C-terminal" evidence="4">
    <location>
        <begin position="287"/>
        <end position="338"/>
    </location>
</feature>
<accession>A0A3M7R552</accession>
<reference evidence="5 6" key="1">
    <citation type="journal article" date="2018" name="Sci. Rep.">
        <title>Genomic signatures of local adaptation to the degree of environmental predictability in rotifers.</title>
        <authorList>
            <person name="Franch-Gras L."/>
            <person name="Hahn C."/>
            <person name="Garcia-Roger E.M."/>
            <person name="Carmona M.J."/>
            <person name="Serra M."/>
            <person name="Gomez A."/>
        </authorList>
    </citation>
    <scope>NUCLEOTIDE SEQUENCE [LARGE SCALE GENOMIC DNA]</scope>
    <source>
        <strain evidence="5">HYR1</strain>
    </source>
</reference>
<dbReference type="InterPro" id="IPR016024">
    <property type="entry name" value="ARM-type_fold"/>
</dbReference>
<name>A0A3M7R552_BRAPC</name>